<keyword evidence="3" id="KW-0496">Mitochondrion</keyword>
<dbReference type="GO" id="GO:0005743">
    <property type="term" value="C:mitochondrial inner membrane"/>
    <property type="evidence" value="ECO:0007669"/>
    <property type="project" value="TreeGrafter"/>
</dbReference>
<dbReference type="Pfam" id="PF04430">
    <property type="entry name" value="DUF498"/>
    <property type="match status" value="1"/>
</dbReference>
<dbReference type="KEGG" id="hazt:108667988"/>
<evidence type="ECO:0000256" key="1">
    <source>
        <dbReference type="ARBA" id="ARBA00004173"/>
    </source>
</evidence>
<reference evidence="6" key="1">
    <citation type="submission" date="2025-08" db="UniProtKB">
        <authorList>
            <consortium name="RefSeq"/>
        </authorList>
    </citation>
    <scope>IDENTIFICATION</scope>
    <source>
        <tissue evidence="6">Whole organism</tissue>
    </source>
</reference>
<dbReference type="InterPro" id="IPR007523">
    <property type="entry name" value="NDUFAF3/AAMDC"/>
</dbReference>
<keyword evidence="5" id="KW-1185">Reference proteome</keyword>
<dbReference type="Proteomes" id="UP000694843">
    <property type="component" value="Unplaced"/>
</dbReference>
<evidence type="ECO:0000256" key="4">
    <source>
        <dbReference type="ARBA" id="ARBA00049984"/>
    </source>
</evidence>
<comment type="similarity">
    <text evidence="4">Belongs to the NDUFAF3 family.</text>
</comment>
<accession>A0A8B7NAI2</accession>
<dbReference type="CDD" id="cd05125">
    <property type="entry name" value="Mth938_2P1-like"/>
    <property type="match status" value="1"/>
</dbReference>
<dbReference type="PANTHER" id="PTHR21192:SF2">
    <property type="entry name" value="NADH DEHYDROGENASE [UBIQUINONE] 1 ALPHA SUBCOMPLEX ASSEMBLY FACTOR 3"/>
    <property type="match status" value="1"/>
</dbReference>
<name>A0A8B7NAI2_HYAAZ</name>
<evidence type="ECO:0000313" key="6">
    <source>
        <dbReference type="RefSeq" id="XP_018010594.1"/>
    </source>
</evidence>
<sequence>MAFVKNLQLSQFLQLRLNYKYCLNFTVFSDNLLCKSMKLNSIHCHSICNVLNLNHCYGCQKVPKNLYYTRTLLNSFHHITEKHFISNCCNLHASHVPVINQKFINFNYGILRKGLEQEEGCAKFHTDEDRTIVTFLNREESAPLMVNSYSQRGFRLNNGLAVVGAIALFPKSLLSWNVTSAAKINRESLSLFYMLAPKIDLLVLGVGDRGSKFDLSLLPFMSKKGISLEVLPTEKAVSTYNFLVEEGRCVAGAFVPPQTIVSPYADHAAALMRRKEMFQQTLPDEFI</sequence>
<dbReference type="RefSeq" id="XP_018010594.1">
    <property type="nucleotide sequence ID" value="XM_018155105.2"/>
</dbReference>
<dbReference type="PANTHER" id="PTHR21192">
    <property type="entry name" value="NUCLEAR PROTEIN E3-3"/>
    <property type="match status" value="1"/>
</dbReference>
<evidence type="ECO:0000313" key="5">
    <source>
        <dbReference type="Proteomes" id="UP000694843"/>
    </source>
</evidence>
<organism evidence="5 6">
    <name type="scientific">Hyalella azteca</name>
    <name type="common">Amphipod</name>
    <dbReference type="NCBI Taxonomy" id="294128"/>
    <lineage>
        <taxon>Eukaryota</taxon>
        <taxon>Metazoa</taxon>
        <taxon>Ecdysozoa</taxon>
        <taxon>Arthropoda</taxon>
        <taxon>Crustacea</taxon>
        <taxon>Multicrustacea</taxon>
        <taxon>Malacostraca</taxon>
        <taxon>Eumalacostraca</taxon>
        <taxon>Peracarida</taxon>
        <taxon>Amphipoda</taxon>
        <taxon>Senticaudata</taxon>
        <taxon>Talitrida</taxon>
        <taxon>Talitroidea</taxon>
        <taxon>Hyalellidae</taxon>
        <taxon>Hyalella</taxon>
    </lineage>
</organism>
<proteinExistence type="inferred from homology"/>
<dbReference type="Gene3D" id="3.40.1230.10">
    <property type="entry name" value="MTH938-like"/>
    <property type="match status" value="1"/>
</dbReference>
<dbReference type="OrthoDB" id="20681at2759"/>
<gene>
    <name evidence="6" type="primary">LOC108667988</name>
</gene>
<dbReference type="SUPFAM" id="SSF64076">
    <property type="entry name" value="MTH938-like"/>
    <property type="match status" value="1"/>
</dbReference>
<dbReference type="InterPro" id="IPR034095">
    <property type="entry name" value="NDUF3"/>
</dbReference>
<evidence type="ECO:0000256" key="2">
    <source>
        <dbReference type="ARBA" id="ARBA00021776"/>
    </source>
</evidence>
<comment type="subcellular location">
    <subcellularLocation>
        <location evidence="1">Mitochondrion</location>
    </subcellularLocation>
</comment>
<dbReference type="AlphaFoldDB" id="A0A8B7NAI2"/>
<protein>
    <recommendedName>
        <fullName evidence="2">NADH dehydrogenase [ubiquinone] 1 alpha subcomplex assembly factor 3</fullName>
    </recommendedName>
</protein>
<dbReference type="GeneID" id="108667988"/>
<dbReference type="GO" id="GO:0032981">
    <property type="term" value="P:mitochondrial respiratory chain complex I assembly"/>
    <property type="evidence" value="ECO:0007669"/>
    <property type="project" value="InterPro"/>
</dbReference>
<dbReference type="InterPro" id="IPR036748">
    <property type="entry name" value="MTH938-like_sf"/>
</dbReference>
<evidence type="ECO:0000256" key="3">
    <source>
        <dbReference type="ARBA" id="ARBA00023128"/>
    </source>
</evidence>